<dbReference type="OrthoDB" id="9803871at2"/>
<dbReference type="AlphaFoldDB" id="A0A4U0PZE9"/>
<keyword evidence="3" id="KW-0460">Magnesium</keyword>
<dbReference type="PANTHER" id="PTHR43584:SF8">
    <property type="entry name" value="N-ACETYLMURAMATE ALPHA-1-PHOSPHATE URIDYLYLTRANSFERASE"/>
    <property type="match status" value="1"/>
</dbReference>
<dbReference type="GO" id="GO:0016779">
    <property type="term" value="F:nucleotidyltransferase activity"/>
    <property type="evidence" value="ECO:0007669"/>
    <property type="project" value="UniProtKB-KW"/>
</dbReference>
<evidence type="ECO:0000256" key="2">
    <source>
        <dbReference type="ARBA" id="ARBA00022695"/>
    </source>
</evidence>
<protein>
    <submittedName>
        <fullName evidence="5">Phosphocholine cytidylyltransferase family protein</fullName>
    </submittedName>
</protein>
<dbReference type="Gene3D" id="3.90.550.10">
    <property type="entry name" value="Spore Coat Polysaccharide Biosynthesis Protein SpsA, Chain A"/>
    <property type="match status" value="1"/>
</dbReference>
<dbReference type="EMBL" id="SUMF01000007">
    <property type="protein sequence ID" value="TJZ74046.1"/>
    <property type="molecule type" value="Genomic_DNA"/>
</dbReference>
<dbReference type="InterPro" id="IPR029044">
    <property type="entry name" value="Nucleotide-diphossugar_trans"/>
</dbReference>
<dbReference type="SUPFAM" id="SSF53448">
    <property type="entry name" value="Nucleotide-diphospho-sugar transferases"/>
    <property type="match status" value="1"/>
</dbReference>
<name>A0A4U0PZE9_9NEIS</name>
<dbReference type="InterPro" id="IPR050065">
    <property type="entry name" value="GlmU-like"/>
</dbReference>
<keyword evidence="1 5" id="KW-0808">Transferase</keyword>
<evidence type="ECO:0000259" key="4">
    <source>
        <dbReference type="Pfam" id="PF12804"/>
    </source>
</evidence>
<reference evidence="5 6" key="1">
    <citation type="submission" date="2019-04" db="EMBL/GenBank/DDBJ databases">
        <title>Chitiniphilus eburnea sp. nov., a novel chitinolytic bacterium isolated from aquaculture sludge.</title>
        <authorList>
            <person name="Sheng M."/>
        </authorList>
    </citation>
    <scope>NUCLEOTIDE SEQUENCE [LARGE SCALE GENOMIC DNA]</scope>
    <source>
        <strain evidence="5 6">HX-2-15</strain>
    </source>
</reference>
<dbReference type="InterPro" id="IPR025877">
    <property type="entry name" value="MobA-like_NTP_Trfase"/>
</dbReference>
<accession>A0A4U0PZE9</accession>
<organism evidence="5 6">
    <name type="scientific">Chitiniphilus eburneus</name>
    <dbReference type="NCBI Taxonomy" id="2571148"/>
    <lineage>
        <taxon>Bacteria</taxon>
        <taxon>Pseudomonadati</taxon>
        <taxon>Pseudomonadota</taxon>
        <taxon>Betaproteobacteria</taxon>
        <taxon>Neisseriales</taxon>
        <taxon>Chitinibacteraceae</taxon>
        <taxon>Chitiniphilus</taxon>
    </lineage>
</organism>
<evidence type="ECO:0000256" key="3">
    <source>
        <dbReference type="ARBA" id="ARBA00022842"/>
    </source>
</evidence>
<sequence length="244" mass="26809">MTRAIILAAGRGSRMGALTTEQPKCFTPLHGRRLLDWQLTALRAAGICEIAIVRGYCADKFTEPVHYFDNPRWAETNMVRTLAQAAPWLAAEDCIVSYSDIFYSAETVRRLAACDEELAISYDPDWLAVWQRRFDDPLADAETFRRHADGTLAEIGQRSASIDEIEGQYMGLLKLTPAAWGRIAALLDEKGAGADKLDMTSLLRNGLALGWRIGTVPVAGSWGEVDSAGDLAAYAEVDFDHVAD</sequence>
<feature type="domain" description="MobA-like NTP transferase" evidence="4">
    <location>
        <begin position="4"/>
        <end position="116"/>
    </location>
</feature>
<comment type="caution">
    <text evidence="5">The sequence shown here is derived from an EMBL/GenBank/DDBJ whole genome shotgun (WGS) entry which is preliminary data.</text>
</comment>
<gene>
    <name evidence="5" type="ORF">FAZ21_08810</name>
</gene>
<dbReference type="Proteomes" id="UP000310016">
    <property type="component" value="Unassembled WGS sequence"/>
</dbReference>
<dbReference type="Pfam" id="PF12804">
    <property type="entry name" value="NTP_transf_3"/>
    <property type="match status" value="1"/>
</dbReference>
<keyword evidence="6" id="KW-1185">Reference proteome</keyword>
<evidence type="ECO:0000313" key="6">
    <source>
        <dbReference type="Proteomes" id="UP000310016"/>
    </source>
</evidence>
<dbReference type="RefSeq" id="WP_136773037.1">
    <property type="nucleotide sequence ID" value="NZ_CP156074.1"/>
</dbReference>
<keyword evidence="2 5" id="KW-0548">Nucleotidyltransferase</keyword>
<evidence type="ECO:0000256" key="1">
    <source>
        <dbReference type="ARBA" id="ARBA00022679"/>
    </source>
</evidence>
<evidence type="ECO:0000313" key="5">
    <source>
        <dbReference type="EMBL" id="TJZ74046.1"/>
    </source>
</evidence>
<dbReference type="CDD" id="cd02523">
    <property type="entry name" value="PC_cytidylyltransferase"/>
    <property type="match status" value="1"/>
</dbReference>
<proteinExistence type="predicted"/>
<dbReference type="PANTHER" id="PTHR43584">
    <property type="entry name" value="NUCLEOTIDYL TRANSFERASE"/>
    <property type="match status" value="1"/>
</dbReference>